<sequence length="405" mass="44212">MSKAPETTAKKPARTPARATRRSAAPLQGMPPAEMAGMMRKQLTFWIGTVLVFVLFLLMFSSILLPFVAGMALAYFLDPVADRLERFGMSRLMATIVILLLFLVVLVLALMIMVPILATQLADFISRFPLYVTQLQSLVANEDSAWLQNYLNIDSNVIKENLSTLLRQGASFLSTLLQSLWNSGKSLVDIAGLFVVTPVVAFYMLLDWDRMIDSIDSWIPRAHLETVRGIAREMNDAVAGFIRGQGTLCLILGTYYAVGLTLTGLNFGLLIGLFAGFISFIPYIGSFVGLALAIGVALVQFWPDWVMVTVVACVFFVGQFIEGNILQPKLVGSSVGLHPVWLMFALFAFGSLFGFTGMLVAVPAAAAVGVLVRFALNSYLHSPMYDASLIEQQAPAKTDVTTAKN</sequence>
<evidence type="ECO:0000256" key="1">
    <source>
        <dbReference type="ARBA" id="ARBA00004141"/>
    </source>
</evidence>
<gene>
    <name evidence="8" type="ORF">FHS77_000719</name>
</gene>
<keyword evidence="4 7" id="KW-1133">Transmembrane helix</keyword>
<evidence type="ECO:0000256" key="5">
    <source>
        <dbReference type="ARBA" id="ARBA00023136"/>
    </source>
</evidence>
<name>A0A841LQ46_9HYPH</name>
<feature type="compositionally biased region" description="Low complexity" evidence="6">
    <location>
        <begin position="14"/>
        <end position="26"/>
    </location>
</feature>
<feature type="region of interest" description="Disordered" evidence="6">
    <location>
        <begin position="1"/>
        <end position="28"/>
    </location>
</feature>
<evidence type="ECO:0000256" key="3">
    <source>
        <dbReference type="ARBA" id="ARBA00022692"/>
    </source>
</evidence>
<organism evidence="8 9">
    <name type="scientific">Paenochrobactrum gallinarii</name>
    <dbReference type="NCBI Taxonomy" id="643673"/>
    <lineage>
        <taxon>Bacteria</taxon>
        <taxon>Pseudomonadati</taxon>
        <taxon>Pseudomonadota</taxon>
        <taxon>Alphaproteobacteria</taxon>
        <taxon>Hyphomicrobiales</taxon>
        <taxon>Brucellaceae</taxon>
        <taxon>Paenochrobactrum</taxon>
    </lineage>
</organism>
<evidence type="ECO:0000313" key="8">
    <source>
        <dbReference type="EMBL" id="MBB6260195.1"/>
    </source>
</evidence>
<keyword evidence="5 7" id="KW-0472">Membrane</keyword>
<comment type="subcellular location">
    <subcellularLocation>
        <location evidence="1">Membrane</location>
        <topology evidence="1">Multi-pass membrane protein</topology>
    </subcellularLocation>
</comment>
<dbReference type="GO" id="GO:0016020">
    <property type="term" value="C:membrane"/>
    <property type="evidence" value="ECO:0007669"/>
    <property type="project" value="UniProtKB-SubCell"/>
</dbReference>
<feature type="transmembrane region" description="Helical" evidence="7">
    <location>
        <begin position="96"/>
        <end position="118"/>
    </location>
</feature>
<proteinExistence type="inferred from homology"/>
<evidence type="ECO:0000256" key="4">
    <source>
        <dbReference type="ARBA" id="ARBA00022989"/>
    </source>
</evidence>
<feature type="transmembrane region" description="Helical" evidence="7">
    <location>
        <begin position="269"/>
        <end position="298"/>
    </location>
</feature>
<feature type="transmembrane region" description="Helical" evidence="7">
    <location>
        <begin position="341"/>
        <end position="374"/>
    </location>
</feature>
<feature type="transmembrane region" description="Helical" evidence="7">
    <location>
        <begin position="43"/>
        <end position="76"/>
    </location>
</feature>
<evidence type="ECO:0000256" key="7">
    <source>
        <dbReference type="SAM" id="Phobius"/>
    </source>
</evidence>
<accession>A0A841LQ46</accession>
<dbReference type="InterPro" id="IPR002549">
    <property type="entry name" value="AI-2E-like"/>
</dbReference>
<comment type="similarity">
    <text evidence="2">Belongs to the autoinducer-2 exporter (AI-2E) (TC 2.A.86) family.</text>
</comment>
<dbReference type="EMBL" id="JACIIU010000002">
    <property type="protein sequence ID" value="MBB6260195.1"/>
    <property type="molecule type" value="Genomic_DNA"/>
</dbReference>
<dbReference type="AlphaFoldDB" id="A0A841LQ46"/>
<dbReference type="GO" id="GO:0055085">
    <property type="term" value="P:transmembrane transport"/>
    <property type="evidence" value="ECO:0007669"/>
    <property type="project" value="TreeGrafter"/>
</dbReference>
<feature type="transmembrane region" description="Helical" evidence="7">
    <location>
        <begin position="305"/>
        <end position="321"/>
    </location>
</feature>
<reference evidence="8 9" key="1">
    <citation type="submission" date="2020-08" db="EMBL/GenBank/DDBJ databases">
        <title>Genomic Encyclopedia of Type Strains, Phase IV (KMG-IV): sequencing the most valuable type-strain genomes for metagenomic binning, comparative biology and taxonomic classification.</title>
        <authorList>
            <person name="Goeker M."/>
        </authorList>
    </citation>
    <scope>NUCLEOTIDE SEQUENCE [LARGE SCALE GENOMIC DNA]</scope>
    <source>
        <strain evidence="8 9">DSM 22336</strain>
    </source>
</reference>
<keyword evidence="9" id="KW-1185">Reference proteome</keyword>
<evidence type="ECO:0000256" key="2">
    <source>
        <dbReference type="ARBA" id="ARBA00009773"/>
    </source>
</evidence>
<keyword evidence="3 7" id="KW-0812">Transmembrane</keyword>
<dbReference type="Pfam" id="PF01594">
    <property type="entry name" value="AI-2E_transport"/>
    <property type="match status" value="1"/>
</dbReference>
<dbReference type="Proteomes" id="UP000555393">
    <property type="component" value="Unassembled WGS sequence"/>
</dbReference>
<dbReference type="PANTHER" id="PTHR21716">
    <property type="entry name" value="TRANSMEMBRANE PROTEIN"/>
    <property type="match status" value="1"/>
</dbReference>
<evidence type="ECO:0000256" key="6">
    <source>
        <dbReference type="SAM" id="MobiDB-lite"/>
    </source>
</evidence>
<protein>
    <submittedName>
        <fullName evidence="8">Putative PurR-regulated permease PerM</fullName>
    </submittedName>
</protein>
<comment type="caution">
    <text evidence="8">The sequence shown here is derived from an EMBL/GenBank/DDBJ whole genome shotgun (WGS) entry which is preliminary data.</text>
</comment>
<evidence type="ECO:0000313" key="9">
    <source>
        <dbReference type="Proteomes" id="UP000555393"/>
    </source>
</evidence>
<dbReference type="PANTHER" id="PTHR21716:SF64">
    <property type="entry name" value="AI-2 TRANSPORT PROTEIN TQSA"/>
    <property type="match status" value="1"/>
</dbReference>
<feature type="transmembrane region" description="Helical" evidence="7">
    <location>
        <begin position="187"/>
        <end position="206"/>
    </location>
</feature>